<organism evidence="1 2">
    <name type="scientific">Rhizobium mayense</name>
    <dbReference type="NCBI Taxonomy" id="1312184"/>
    <lineage>
        <taxon>Bacteria</taxon>
        <taxon>Pseudomonadati</taxon>
        <taxon>Pseudomonadota</taxon>
        <taxon>Alphaproteobacteria</taxon>
        <taxon>Hyphomicrobiales</taxon>
        <taxon>Rhizobiaceae</taxon>
        <taxon>Rhizobium/Agrobacterium group</taxon>
        <taxon>Rhizobium</taxon>
    </lineage>
</organism>
<gene>
    <name evidence="1" type="ORF">PY649_29840</name>
</gene>
<evidence type="ECO:0000313" key="1">
    <source>
        <dbReference type="EMBL" id="MDL2403101.1"/>
    </source>
</evidence>
<protein>
    <submittedName>
        <fullName evidence="1">Uncharacterized protein</fullName>
    </submittedName>
</protein>
<dbReference type="EMBL" id="JARFYM010000038">
    <property type="protein sequence ID" value="MDL2403101.1"/>
    <property type="molecule type" value="Genomic_DNA"/>
</dbReference>
<evidence type="ECO:0000313" key="2">
    <source>
        <dbReference type="Proteomes" id="UP001172645"/>
    </source>
</evidence>
<reference evidence="1" key="1">
    <citation type="submission" date="2023-06" db="EMBL/GenBank/DDBJ databases">
        <title>Phylogenetic Diversity of Rhizobium strains.</title>
        <authorList>
            <person name="Moura F.T."/>
            <person name="Helene L.C.F."/>
            <person name="Hungria M."/>
        </authorList>
    </citation>
    <scope>NUCLEOTIDE SEQUENCE</scope>
    <source>
        <strain evidence="1">CCGE526</strain>
    </source>
</reference>
<name>A0ABT7K3C1_9HYPH</name>
<dbReference type="RefSeq" id="WP_285872517.1">
    <property type="nucleotide sequence ID" value="NZ_JARFYM010000038.1"/>
</dbReference>
<comment type="caution">
    <text evidence="1">The sequence shown here is derived from an EMBL/GenBank/DDBJ whole genome shotgun (WGS) entry which is preliminary data.</text>
</comment>
<keyword evidence="2" id="KW-1185">Reference proteome</keyword>
<sequence>MEERLQFAAHLLEGEGVSDVPSVAQQYSPIVGFLEMDMPSG</sequence>
<proteinExistence type="predicted"/>
<accession>A0ABT7K3C1</accession>
<dbReference type="Proteomes" id="UP001172645">
    <property type="component" value="Unassembled WGS sequence"/>
</dbReference>